<comment type="function">
    <text evidence="1">Accessory subunit of the mitochondrial membrane respiratory chain NADH dehydrogenase (Complex I), that is believed not to be involved in catalysis. Complex I functions in the transfer of electrons from NADH to the respiratory chain. The immediate electron acceptor for the enzyme is believed to be ubiquinone.</text>
</comment>
<protein>
    <recommendedName>
        <fullName evidence="4">NADH dehydrogenase [ubiquinone] 1 alpha subcomplex subunit 2</fullName>
    </recommendedName>
    <alternativeName>
        <fullName evidence="11">Complex I-B8</fullName>
    </alternativeName>
    <alternativeName>
        <fullName evidence="12">NADH-ubiquinone oxidoreductase B8 subunit</fullName>
    </alternativeName>
</protein>
<keyword evidence="9" id="KW-0496">Mitochondrion</keyword>
<evidence type="ECO:0000256" key="8">
    <source>
        <dbReference type="ARBA" id="ARBA00022982"/>
    </source>
</evidence>
<evidence type="ECO:0000259" key="14">
    <source>
        <dbReference type="SMART" id="SM00916"/>
    </source>
</evidence>
<keyword evidence="15" id="KW-0687">Ribonucleoprotein</keyword>
<dbReference type="InterPro" id="IPR016464">
    <property type="entry name" value="NADH_Ub_cplx-1_asu_su-2"/>
</dbReference>
<evidence type="ECO:0000313" key="15">
    <source>
        <dbReference type="EMBL" id="JAV12052.1"/>
    </source>
</evidence>
<evidence type="ECO:0000256" key="13">
    <source>
        <dbReference type="PIRSR" id="PIRSR005822-1"/>
    </source>
</evidence>
<evidence type="ECO:0000256" key="10">
    <source>
        <dbReference type="ARBA" id="ARBA00023136"/>
    </source>
</evidence>
<dbReference type="GO" id="GO:0005840">
    <property type="term" value="C:ribosome"/>
    <property type="evidence" value="ECO:0007669"/>
    <property type="project" value="UniProtKB-KW"/>
</dbReference>
<reference evidence="15" key="1">
    <citation type="submission" date="2016-12" db="EMBL/GenBank/DDBJ databases">
        <title>An insight into the sialome and mialome of the sand fly, Nyssomyia neivai.</title>
        <authorList>
            <person name="Sebastian V."/>
            <person name="Goulart T.M."/>
            <person name="Oliveira W."/>
            <person name="Calvo E."/>
            <person name="Oliveira L.F."/>
            <person name="Pinto M.C."/>
            <person name="Rosselino A.M."/>
            <person name="Ribeiro J.M."/>
        </authorList>
    </citation>
    <scope>NUCLEOTIDE SEQUENCE</scope>
</reference>
<dbReference type="InterPro" id="IPR036249">
    <property type="entry name" value="Thioredoxin-like_sf"/>
</dbReference>
<evidence type="ECO:0000256" key="7">
    <source>
        <dbReference type="ARBA" id="ARBA00022792"/>
    </source>
</evidence>
<keyword evidence="13" id="KW-1015">Disulfide bond</keyword>
<dbReference type="GO" id="GO:0005743">
    <property type="term" value="C:mitochondrial inner membrane"/>
    <property type="evidence" value="ECO:0007669"/>
    <property type="project" value="UniProtKB-SubCell"/>
</dbReference>
<evidence type="ECO:0000256" key="9">
    <source>
        <dbReference type="ARBA" id="ARBA00023128"/>
    </source>
</evidence>
<dbReference type="InterPro" id="IPR007741">
    <property type="entry name" value="Ribosomal_mL43/mS25/NADH_DH"/>
</dbReference>
<dbReference type="AlphaFoldDB" id="A0A1L8E0F5"/>
<dbReference type="PANTHER" id="PTHR12878:SF0">
    <property type="entry name" value="NADH DEHYDROGENASE [UBIQUINONE] 1 ALPHA SUBCOMPLEX SUBUNIT 2"/>
    <property type="match status" value="1"/>
</dbReference>
<feature type="disulfide bond" description="Redox-active" evidence="13">
    <location>
        <begin position="23"/>
        <end position="57"/>
    </location>
</feature>
<evidence type="ECO:0000256" key="11">
    <source>
        <dbReference type="ARBA" id="ARBA00031441"/>
    </source>
</evidence>
<accession>A0A1L8E0F5</accession>
<organism evidence="15">
    <name type="scientific">Nyssomyia neivai</name>
    <dbReference type="NCBI Taxonomy" id="330878"/>
    <lineage>
        <taxon>Eukaryota</taxon>
        <taxon>Metazoa</taxon>
        <taxon>Ecdysozoa</taxon>
        <taxon>Arthropoda</taxon>
        <taxon>Hexapoda</taxon>
        <taxon>Insecta</taxon>
        <taxon>Pterygota</taxon>
        <taxon>Neoptera</taxon>
        <taxon>Endopterygota</taxon>
        <taxon>Diptera</taxon>
        <taxon>Nematocera</taxon>
        <taxon>Psychodoidea</taxon>
        <taxon>Psychodidae</taxon>
        <taxon>Nyssomyia</taxon>
    </lineage>
</organism>
<dbReference type="SUPFAM" id="SSF52833">
    <property type="entry name" value="Thioredoxin-like"/>
    <property type="match status" value="1"/>
</dbReference>
<evidence type="ECO:0000256" key="6">
    <source>
        <dbReference type="ARBA" id="ARBA00022660"/>
    </source>
</evidence>
<evidence type="ECO:0000256" key="1">
    <source>
        <dbReference type="ARBA" id="ARBA00003195"/>
    </source>
</evidence>
<dbReference type="Pfam" id="PF05047">
    <property type="entry name" value="L51_S25_CI-B8"/>
    <property type="match status" value="1"/>
</dbReference>
<evidence type="ECO:0000256" key="5">
    <source>
        <dbReference type="ARBA" id="ARBA00022448"/>
    </source>
</evidence>
<proteinExistence type="inferred from homology"/>
<evidence type="ECO:0000256" key="3">
    <source>
        <dbReference type="ARBA" id="ARBA00008939"/>
    </source>
</evidence>
<feature type="domain" description="Ribosomal protein/NADH dehydrogenase" evidence="14">
    <location>
        <begin position="24"/>
        <end position="96"/>
    </location>
</feature>
<evidence type="ECO:0000256" key="12">
    <source>
        <dbReference type="ARBA" id="ARBA00032513"/>
    </source>
</evidence>
<dbReference type="PIRSF" id="PIRSF005822">
    <property type="entry name" value="NDUA2"/>
    <property type="match status" value="1"/>
</dbReference>
<keyword evidence="7" id="KW-0999">Mitochondrion inner membrane</keyword>
<evidence type="ECO:0000256" key="2">
    <source>
        <dbReference type="ARBA" id="ARBA00004443"/>
    </source>
</evidence>
<dbReference type="Gene3D" id="3.40.30.10">
    <property type="entry name" value="Glutaredoxin"/>
    <property type="match status" value="1"/>
</dbReference>
<keyword evidence="6" id="KW-0679">Respiratory chain</keyword>
<comment type="subcellular location">
    <subcellularLocation>
        <location evidence="2">Mitochondrion inner membrane</location>
        <topology evidence="2">Peripheral membrane protein</topology>
        <orientation evidence="2">Matrix side</orientation>
    </subcellularLocation>
</comment>
<comment type="similarity">
    <text evidence="3">Belongs to the complex I NDUFA2 subunit family.</text>
</comment>
<keyword evidence="8" id="KW-0249">Electron transport</keyword>
<name>A0A1L8E0F5_9DIPT</name>
<dbReference type="PANTHER" id="PTHR12878">
    <property type="entry name" value="NADH-UBIQUINONE OXIDOREDUCTASE B8 SUBUNIT"/>
    <property type="match status" value="1"/>
</dbReference>
<sequence>MRTTLIRTARLGASVKELRLHLCQTGPESKGARDFVQNHYVKLKQENPKLPILIRECSGVQPRLFARYDLGQESSVALTNLKAEDVLKQVEALGRK</sequence>
<keyword evidence="10" id="KW-0472">Membrane</keyword>
<keyword evidence="15" id="KW-0689">Ribosomal protein</keyword>
<dbReference type="EMBL" id="GFDF01002032">
    <property type="protein sequence ID" value="JAV12052.1"/>
    <property type="molecule type" value="Transcribed_RNA"/>
</dbReference>
<keyword evidence="5" id="KW-0813">Transport</keyword>
<dbReference type="SMART" id="SM00916">
    <property type="entry name" value="L51_S25_CI-B8"/>
    <property type="match status" value="1"/>
</dbReference>
<evidence type="ECO:0000256" key="4">
    <source>
        <dbReference type="ARBA" id="ARBA00016394"/>
    </source>
</evidence>